<feature type="repeat" description="ANK" evidence="11">
    <location>
        <begin position="114"/>
        <end position="146"/>
    </location>
</feature>
<evidence type="ECO:0000256" key="12">
    <source>
        <dbReference type="SAM" id="Coils"/>
    </source>
</evidence>
<feature type="transmembrane region" description="Helical" evidence="13">
    <location>
        <begin position="252"/>
        <end position="275"/>
    </location>
</feature>
<evidence type="ECO:0000256" key="11">
    <source>
        <dbReference type="PROSITE-ProRule" id="PRU00023"/>
    </source>
</evidence>
<evidence type="ECO:0000313" key="15">
    <source>
        <dbReference type="EMBL" id="KDR23876.1"/>
    </source>
</evidence>
<proteinExistence type="predicted"/>
<dbReference type="OrthoDB" id="2157354at2759"/>
<comment type="subcellular location">
    <subcellularLocation>
        <location evidence="1">Membrane</location>
        <topology evidence="1">Multi-pass membrane protein</topology>
    </subcellularLocation>
</comment>
<dbReference type="Pfam" id="PF12796">
    <property type="entry name" value="Ank_2"/>
    <property type="match status" value="1"/>
</dbReference>
<evidence type="ECO:0000256" key="6">
    <source>
        <dbReference type="ARBA" id="ARBA00022989"/>
    </source>
</evidence>
<evidence type="ECO:0000256" key="13">
    <source>
        <dbReference type="SAM" id="Phobius"/>
    </source>
</evidence>
<dbReference type="PROSITE" id="PS50297">
    <property type="entry name" value="ANK_REP_REGION"/>
    <property type="match status" value="1"/>
</dbReference>
<evidence type="ECO:0000313" key="17">
    <source>
        <dbReference type="Proteomes" id="UP000027135"/>
    </source>
</evidence>
<dbReference type="InterPro" id="IPR052076">
    <property type="entry name" value="TRP_cation_channel"/>
</dbReference>
<keyword evidence="6 13" id="KW-1133">Transmembrane helix</keyword>
<accession>A0A067RJ80</accession>
<keyword evidence="3" id="KW-0716">Sensory transduction</keyword>
<keyword evidence="4 13" id="KW-0812">Transmembrane</keyword>
<feature type="transmembrane region" description="Helical" evidence="13">
    <location>
        <begin position="396"/>
        <end position="414"/>
    </location>
</feature>
<feature type="transmembrane region" description="Helical" evidence="13">
    <location>
        <begin position="465"/>
        <end position="487"/>
    </location>
</feature>
<dbReference type="PANTHER" id="PTHR47143:SF4">
    <property type="entry name" value="TRANSIENT RECEPTOR POTENTIAL CATION CHANNEL PROTEIN PAINLESS"/>
    <property type="match status" value="1"/>
</dbReference>
<feature type="transmembrane region" description="Helical" evidence="13">
    <location>
        <begin position="287"/>
        <end position="316"/>
    </location>
</feature>
<evidence type="ECO:0000313" key="16">
    <source>
        <dbReference type="EMBL" id="KDR23877.1"/>
    </source>
</evidence>
<evidence type="ECO:0000256" key="10">
    <source>
        <dbReference type="ARBA" id="ARBA00023303"/>
    </source>
</evidence>
<evidence type="ECO:0000256" key="4">
    <source>
        <dbReference type="ARBA" id="ARBA00022692"/>
    </source>
</evidence>
<sequence>MSKVDVQLADVSISPVQYQAQLLAALQMRDLDKFTQLLDHCRVDAFSSVLESACREADCAQFVQQLLQHGADPNILNPVLLQTPLHITAELGCYETLQVLLCDDKINVDALDWLGNTALHYAAQNKDQDTVLALLEHGSYIGSRNHAGDMPVSDIEPETLEKFLNTRLKMPNDESLLFKYDFLVPPVALDSALLKNKLSDEKDNVIKKLSSPSPEMDPIVQISLSSKQQHLLLHPIISSFVHLKWQHVQKFYYYNLAFYVFFVLLVTFIILHHHITAIDEHRKSCWLNLSAVCFFKIIMITLLAICCFCLIFKLLFQVCISPVQYLHKWSTYPQLVLTLLTINVLFIDSGTGDSAVTVITLFLAWTRLLLLTGEHPAISICFHMFQKISCTFLKHLAWYSLLIIAFSLSFYALFHDSKAYIAEKNVSSKLFHNPLISFFTTVSMFVGGFETKFLPFETASGTSHIIFIMFMFFLTLVLLNMFTGLAVSHVQNVQSKSELVRLTAEVNAVFDIEKLVLGNPVCIHMWMRRLNLSHNAVIVGIFKSFVYLWLSFSWLQCFRNIHHSVLLFPDSSFDYANIVYPFGNSVNVTWNYRLDHKVLLQAANIVQKKNDEARQQLDCWAVFESYEERLNNIEASQLRCEALQQEILQLLRLR</sequence>
<dbReference type="InterPro" id="IPR036770">
    <property type="entry name" value="Ankyrin_rpt-contain_sf"/>
</dbReference>
<evidence type="ECO:0000256" key="7">
    <source>
        <dbReference type="ARBA" id="ARBA00023043"/>
    </source>
</evidence>
<dbReference type="PROSITE" id="PS50088">
    <property type="entry name" value="ANK_REPEAT"/>
    <property type="match status" value="1"/>
</dbReference>
<dbReference type="InParanoid" id="A0A067RJ80"/>
<keyword evidence="16" id="KW-0675">Receptor</keyword>
<protein>
    <submittedName>
        <fullName evidence="16">Transient receptor potential cation channel protein painless</fullName>
    </submittedName>
</protein>
<dbReference type="SMART" id="SM00248">
    <property type="entry name" value="ANK"/>
    <property type="match status" value="3"/>
</dbReference>
<name>A0A067RJ80_ZOONE</name>
<dbReference type="OMA" id="HILMFRE"/>
<feature type="transmembrane region" description="Helical" evidence="13">
    <location>
        <begin position="535"/>
        <end position="555"/>
    </location>
</feature>
<dbReference type="EMBL" id="KK852439">
    <property type="protein sequence ID" value="KDR23876.1"/>
    <property type="molecule type" value="Genomic_DNA"/>
</dbReference>
<keyword evidence="8" id="KW-0406">Ion transport</keyword>
<evidence type="ECO:0000256" key="9">
    <source>
        <dbReference type="ARBA" id="ARBA00023136"/>
    </source>
</evidence>
<evidence type="ECO:0000256" key="1">
    <source>
        <dbReference type="ARBA" id="ARBA00004141"/>
    </source>
</evidence>
<dbReference type="AlphaFoldDB" id="A0A067RJ80"/>
<dbReference type="eggNOG" id="KOG0510">
    <property type="taxonomic scope" value="Eukaryota"/>
</dbReference>
<feature type="transmembrane region" description="Helical" evidence="13">
    <location>
        <begin position="435"/>
        <end position="453"/>
    </location>
</feature>
<dbReference type="PANTHER" id="PTHR47143">
    <property type="entry name" value="TRANSIENT RECEPTOR POTENTIAL CATION CHANNEL PROTEIN PAINLESS"/>
    <property type="match status" value="1"/>
</dbReference>
<gene>
    <name evidence="15" type="ORF">L798_09198</name>
    <name evidence="16" type="ORF">L798_09199</name>
</gene>
<dbReference type="InterPro" id="IPR002110">
    <property type="entry name" value="Ankyrin_rpt"/>
</dbReference>
<evidence type="ECO:0000259" key="14">
    <source>
        <dbReference type="Pfam" id="PF00520"/>
    </source>
</evidence>
<evidence type="ECO:0000256" key="2">
    <source>
        <dbReference type="ARBA" id="ARBA00022448"/>
    </source>
</evidence>
<evidence type="ECO:0000256" key="3">
    <source>
        <dbReference type="ARBA" id="ARBA00022606"/>
    </source>
</evidence>
<keyword evidence="5" id="KW-0677">Repeat</keyword>
<evidence type="ECO:0000256" key="8">
    <source>
        <dbReference type="ARBA" id="ARBA00023065"/>
    </source>
</evidence>
<keyword evidence="12" id="KW-0175">Coiled coil</keyword>
<keyword evidence="2" id="KW-0813">Transport</keyword>
<feature type="coiled-coil region" evidence="12">
    <location>
        <begin position="626"/>
        <end position="653"/>
    </location>
</feature>
<dbReference type="Pfam" id="PF00520">
    <property type="entry name" value="Ion_trans"/>
    <property type="match status" value="1"/>
</dbReference>
<keyword evidence="7 11" id="KW-0040">ANK repeat</keyword>
<evidence type="ECO:0000256" key="5">
    <source>
        <dbReference type="ARBA" id="ARBA00022737"/>
    </source>
</evidence>
<dbReference type="GO" id="GO:0034703">
    <property type="term" value="C:cation channel complex"/>
    <property type="evidence" value="ECO:0007669"/>
    <property type="project" value="UniProtKB-ARBA"/>
</dbReference>
<organism evidence="16 17">
    <name type="scientific">Zootermopsis nevadensis</name>
    <name type="common">Dampwood termite</name>
    <dbReference type="NCBI Taxonomy" id="136037"/>
    <lineage>
        <taxon>Eukaryota</taxon>
        <taxon>Metazoa</taxon>
        <taxon>Ecdysozoa</taxon>
        <taxon>Arthropoda</taxon>
        <taxon>Hexapoda</taxon>
        <taxon>Insecta</taxon>
        <taxon>Pterygota</taxon>
        <taxon>Neoptera</taxon>
        <taxon>Polyneoptera</taxon>
        <taxon>Dictyoptera</taxon>
        <taxon>Blattodea</taxon>
        <taxon>Blattoidea</taxon>
        <taxon>Termitoidae</taxon>
        <taxon>Termopsidae</taxon>
        <taxon>Zootermopsis</taxon>
    </lineage>
</organism>
<dbReference type="GO" id="GO:0005216">
    <property type="term" value="F:monoatomic ion channel activity"/>
    <property type="evidence" value="ECO:0007669"/>
    <property type="project" value="InterPro"/>
</dbReference>
<dbReference type="InterPro" id="IPR005821">
    <property type="entry name" value="Ion_trans_dom"/>
</dbReference>
<feature type="domain" description="Ion transport" evidence="14">
    <location>
        <begin position="260"/>
        <end position="497"/>
    </location>
</feature>
<dbReference type="SUPFAM" id="SSF48403">
    <property type="entry name" value="Ankyrin repeat"/>
    <property type="match status" value="1"/>
</dbReference>
<keyword evidence="10" id="KW-0407">Ion channel</keyword>
<dbReference type="Gene3D" id="1.25.40.20">
    <property type="entry name" value="Ankyrin repeat-containing domain"/>
    <property type="match status" value="1"/>
</dbReference>
<feature type="transmembrane region" description="Helical" evidence="13">
    <location>
        <begin position="337"/>
        <end position="365"/>
    </location>
</feature>
<dbReference type="Proteomes" id="UP000027135">
    <property type="component" value="Unassembled WGS sequence"/>
</dbReference>
<keyword evidence="9 13" id="KW-0472">Membrane</keyword>
<dbReference type="EMBL" id="KK852439">
    <property type="protein sequence ID" value="KDR23877.1"/>
    <property type="molecule type" value="Genomic_DNA"/>
</dbReference>
<keyword evidence="17" id="KW-1185">Reference proteome</keyword>
<reference evidence="16 17" key="1">
    <citation type="journal article" date="2014" name="Nat. Commun.">
        <title>Molecular traces of alternative social organization in a termite genome.</title>
        <authorList>
            <person name="Terrapon N."/>
            <person name="Li C."/>
            <person name="Robertson H.M."/>
            <person name="Ji L."/>
            <person name="Meng X."/>
            <person name="Booth W."/>
            <person name="Chen Z."/>
            <person name="Childers C.P."/>
            <person name="Glastad K.M."/>
            <person name="Gokhale K."/>
            <person name="Gowin J."/>
            <person name="Gronenberg W."/>
            <person name="Hermansen R.A."/>
            <person name="Hu H."/>
            <person name="Hunt B.G."/>
            <person name="Huylmans A.K."/>
            <person name="Khalil S.M."/>
            <person name="Mitchell R.D."/>
            <person name="Munoz-Torres M.C."/>
            <person name="Mustard J.A."/>
            <person name="Pan H."/>
            <person name="Reese J.T."/>
            <person name="Scharf M.E."/>
            <person name="Sun F."/>
            <person name="Vogel H."/>
            <person name="Xiao J."/>
            <person name="Yang W."/>
            <person name="Yang Z."/>
            <person name="Yang Z."/>
            <person name="Zhou J."/>
            <person name="Zhu J."/>
            <person name="Brent C.S."/>
            <person name="Elsik C.G."/>
            <person name="Goodisman M.A."/>
            <person name="Liberles D.A."/>
            <person name="Roe R.M."/>
            <person name="Vargo E.L."/>
            <person name="Vilcinskas A."/>
            <person name="Wang J."/>
            <person name="Bornberg-Bauer E."/>
            <person name="Korb J."/>
            <person name="Zhang G."/>
            <person name="Liebig J."/>
        </authorList>
    </citation>
    <scope>NUCLEOTIDE SEQUENCE [LARGE SCALE GENOMIC DNA]</scope>
    <source>
        <tissue evidence="16">Whole organism</tissue>
    </source>
</reference>